<dbReference type="EMBL" id="JBFOLK010000006">
    <property type="protein sequence ID" value="KAL2504302.1"/>
    <property type="molecule type" value="Genomic_DNA"/>
</dbReference>
<protein>
    <submittedName>
        <fullName evidence="2">Uncharacterized protein</fullName>
    </submittedName>
</protein>
<evidence type="ECO:0000256" key="1">
    <source>
        <dbReference type="SAM" id="Coils"/>
    </source>
</evidence>
<feature type="coiled-coil region" evidence="1">
    <location>
        <begin position="102"/>
        <end position="129"/>
    </location>
</feature>
<evidence type="ECO:0000313" key="2">
    <source>
        <dbReference type="EMBL" id="KAL2504302.1"/>
    </source>
</evidence>
<reference evidence="3" key="1">
    <citation type="submission" date="2024-07" db="EMBL/GenBank/DDBJ databases">
        <title>Two chromosome-level genome assemblies of Korean endemic species Abeliophyllum distichum and Forsythia ovata (Oleaceae).</title>
        <authorList>
            <person name="Jang H."/>
        </authorList>
    </citation>
    <scope>NUCLEOTIDE SEQUENCE [LARGE SCALE GENOMIC DNA]</scope>
</reference>
<keyword evidence="1" id="KW-0175">Coiled coil</keyword>
<evidence type="ECO:0000313" key="3">
    <source>
        <dbReference type="Proteomes" id="UP001604336"/>
    </source>
</evidence>
<sequence>MVLAKDIFSTFVSFDAEDSKSKKLAEDLKTMGLEKVQLESDKRALQFILDLARDQKRTAEASQKRAEEVQSLAEDRTLATETALAAANRSLEAAAADNESSLSVMKLELKKIKAERADVEARAVEAYQDAFVDMPEYQDLVQYLMTVGGRAAGRANRGSPSRVGSFFSSRGPLPKLMCSRLIQTIPVGEMKVLLFFSL</sequence>
<proteinExistence type="predicted"/>
<dbReference type="Proteomes" id="UP001604336">
    <property type="component" value="Unassembled WGS sequence"/>
</dbReference>
<name>A0ABD1SUA5_9LAMI</name>
<dbReference type="AlphaFoldDB" id="A0ABD1SUA5"/>
<keyword evidence="3" id="KW-1185">Reference proteome</keyword>
<comment type="caution">
    <text evidence="2">The sequence shown here is derived from an EMBL/GenBank/DDBJ whole genome shotgun (WGS) entry which is preliminary data.</text>
</comment>
<organism evidence="2 3">
    <name type="scientific">Abeliophyllum distichum</name>
    <dbReference type="NCBI Taxonomy" id="126358"/>
    <lineage>
        <taxon>Eukaryota</taxon>
        <taxon>Viridiplantae</taxon>
        <taxon>Streptophyta</taxon>
        <taxon>Embryophyta</taxon>
        <taxon>Tracheophyta</taxon>
        <taxon>Spermatophyta</taxon>
        <taxon>Magnoliopsida</taxon>
        <taxon>eudicotyledons</taxon>
        <taxon>Gunneridae</taxon>
        <taxon>Pentapetalae</taxon>
        <taxon>asterids</taxon>
        <taxon>lamiids</taxon>
        <taxon>Lamiales</taxon>
        <taxon>Oleaceae</taxon>
        <taxon>Forsythieae</taxon>
        <taxon>Abeliophyllum</taxon>
    </lineage>
</organism>
<gene>
    <name evidence="2" type="ORF">Adt_19923</name>
</gene>
<accession>A0ABD1SUA5</accession>